<keyword evidence="2" id="KW-0808">Transferase</keyword>
<proteinExistence type="predicted"/>
<dbReference type="Pfam" id="PF02911">
    <property type="entry name" value="Formyl_trans_C"/>
    <property type="match status" value="1"/>
</dbReference>
<feature type="domain" description="Formyl transferase C-terminal" evidence="1">
    <location>
        <begin position="35"/>
        <end position="145"/>
    </location>
</feature>
<sequence length="154" mass="16945">MLVQGLRDGVYVPPHQNKGWKGQELDQGQLVHAPKISKADGHVRWSSWTADDIVRAIRVLGSIWTEAVSRKGEKKRLIFQDAEVVTPSDVNINDATVRFIGHGSDSFSALVSDQGDGSCAINTSDDKMIRVKKIKVEGKPERPANVALKPYIEA</sequence>
<organism evidence="2 3">
    <name type="scientific">Fusarium sporotrichioides</name>
    <dbReference type="NCBI Taxonomy" id="5514"/>
    <lineage>
        <taxon>Eukaryota</taxon>
        <taxon>Fungi</taxon>
        <taxon>Dikarya</taxon>
        <taxon>Ascomycota</taxon>
        <taxon>Pezizomycotina</taxon>
        <taxon>Sordariomycetes</taxon>
        <taxon>Hypocreomycetidae</taxon>
        <taxon>Hypocreales</taxon>
        <taxon>Nectriaceae</taxon>
        <taxon>Fusarium</taxon>
    </lineage>
</organism>
<gene>
    <name evidence="2" type="ORF">FSPOR_11844</name>
</gene>
<dbReference type="Proteomes" id="UP000266152">
    <property type="component" value="Unassembled WGS sequence"/>
</dbReference>
<dbReference type="GO" id="GO:0016740">
    <property type="term" value="F:transferase activity"/>
    <property type="evidence" value="ECO:0007669"/>
    <property type="project" value="UniProtKB-KW"/>
</dbReference>
<dbReference type="STRING" id="5514.A0A395RF25"/>
<dbReference type="AlphaFoldDB" id="A0A395RF25"/>
<comment type="caution">
    <text evidence="2">The sequence shown here is derived from an EMBL/GenBank/DDBJ whole genome shotgun (WGS) entry which is preliminary data.</text>
</comment>
<dbReference type="InterPro" id="IPR005793">
    <property type="entry name" value="Formyl_trans_C"/>
</dbReference>
<keyword evidence="3" id="KW-1185">Reference proteome</keyword>
<dbReference type="EMBL" id="PXOF01000280">
    <property type="protein sequence ID" value="RGP58720.1"/>
    <property type="molecule type" value="Genomic_DNA"/>
</dbReference>
<evidence type="ECO:0000313" key="2">
    <source>
        <dbReference type="EMBL" id="RGP58720.1"/>
    </source>
</evidence>
<reference evidence="2 3" key="1">
    <citation type="journal article" date="2018" name="PLoS Pathog.">
        <title>Evolution of structural diversity of trichothecenes, a family of toxins produced by plant pathogenic and entomopathogenic fungi.</title>
        <authorList>
            <person name="Proctor R.H."/>
            <person name="McCormick S.P."/>
            <person name="Kim H.S."/>
            <person name="Cardoza R.E."/>
            <person name="Stanley A.M."/>
            <person name="Lindo L."/>
            <person name="Kelly A."/>
            <person name="Brown D.W."/>
            <person name="Lee T."/>
            <person name="Vaughan M.M."/>
            <person name="Alexander N.J."/>
            <person name="Busman M."/>
            <person name="Gutierrez S."/>
        </authorList>
    </citation>
    <scope>NUCLEOTIDE SEQUENCE [LARGE SCALE GENOMIC DNA]</scope>
    <source>
        <strain evidence="2 3">NRRL 3299</strain>
    </source>
</reference>
<name>A0A395RF25_FUSSP</name>
<accession>A0A395RF25</accession>
<dbReference type="Gene3D" id="3.40.50.12230">
    <property type="match status" value="1"/>
</dbReference>
<protein>
    <submittedName>
        <fullName evidence="2">Methionyl-trna formyltransferase</fullName>
    </submittedName>
</protein>
<evidence type="ECO:0000259" key="1">
    <source>
        <dbReference type="Pfam" id="PF02911"/>
    </source>
</evidence>
<evidence type="ECO:0000313" key="3">
    <source>
        <dbReference type="Proteomes" id="UP000266152"/>
    </source>
</evidence>